<feature type="transmembrane region" description="Helical" evidence="10">
    <location>
        <begin position="96"/>
        <end position="129"/>
    </location>
</feature>
<evidence type="ECO:0000256" key="10">
    <source>
        <dbReference type="SAM" id="Phobius"/>
    </source>
</evidence>
<dbReference type="GO" id="GO:0015190">
    <property type="term" value="F:L-leucine transmembrane transporter activity"/>
    <property type="evidence" value="ECO:0007669"/>
    <property type="project" value="TreeGrafter"/>
</dbReference>
<name>A0AAE3VY49_9ACTN</name>
<keyword evidence="5 10" id="KW-0812">Transmembrane</keyword>
<evidence type="ECO:0000313" key="11">
    <source>
        <dbReference type="EMBL" id="MDQ0365757.1"/>
    </source>
</evidence>
<dbReference type="PANTHER" id="PTHR11795">
    <property type="entry name" value="BRANCHED-CHAIN AMINO ACID TRANSPORT SYSTEM PERMEASE PROTEIN LIVH"/>
    <property type="match status" value="1"/>
</dbReference>
<evidence type="ECO:0000313" key="12">
    <source>
        <dbReference type="Proteomes" id="UP001240236"/>
    </source>
</evidence>
<evidence type="ECO:0000256" key="4">
    <source>
        <dbReference type="ARBA" id="ARBA00022519"/>
    </source>
</evidence>
<dbReference type="InterPro" id="IPR001851">
    <property type="entry name" value="ABC_transp_permease"/>
</dbReference>
<evidence type="ECO:0000256" key="3">
    <source>
        <dbReference type="ARBA" id="ARBA00022475"/>
    </source>
</evidence>
<dbReference type="GO" id="GO:1903806">
    <property type="term" value="P:L-isoleucine import across plasma membrane"/>
    <property type="evidence" value="ECO:0007669"/>
    <property type="project" value="TreeGrafter"/>
</dbReference>
<keyword evidence="2" id="KW-0813">Transport</keyword>
<dbReference type="CDD" id="cd06582">
    <property type="entry name" value="TM_PBP1_LivH_like"/>
    <property type="match status" value="1"/>
</dbReference>
<dbReference type="InterPro" id="IPR052157">
    <property type="entry name" value="BCAA_transport_permease"/>
</dbReference>
<comment type="subcellular location">
    <subcellularLocation>
        <location evidence="1">Cell membrane</location>
        <topology evidence="1">Multi-pass membrane protein</topology>
    </subcellularLocation>
</comment>
<keyword evidence="7 10" id="KW-1133">Transmembrane helix</keyword>
<organism evidence="11 12">
    <name type="scientific">Catenuloplanes indicus</name>
    <dbReference type="NCBI Taxonomy" id="137267"/>
    <lineage>
        <taxon>Bacteria</taxon>
        <taxon>Bacillati</taxon>
        <taxon>Actinomycetota</taxon>
        <taxon>Actinomycetes</taxon>
        <taxon>Micromonosporales</taxon>
        <taxon>Micromonosporaceae</taxon>
        <taxon>Catenuloplanes</taxon>
    </lineage>
</organism>
<evidence type="ECO:0000256" key="1">
    <source>
        <dbReference type="ARBA" id="ARBA00004651"/>
    </source>
</evidence>
<dbReference type="GO" id="GO:0005886">
    <property type="term" value="C:plasma membrane"/>
    <property type="evidence" value="ECO:0007669"/>
    <property type="project" value="UniProtKB-SubCell"/>
</dbReference>
<protein>
    <submittedName>
        <fullName evidence="11">Branched-chain amino acid transport system permease protein</fullName>
    </submittedName>
</protein>
<dbReference type="RefSeq" id="WP_307238568.1">
    <property type="nucleotide sequence ID" value="NZ_JAUSUZ010000001.1"/>
</dbReference>
<evidence type="ECO:0000256" key="5">
    <source>
        <dbReference type="ARBA" id="ARBA00022692"/>
    </source>
</evidence>
<comment type="caution">
    <text evidence="11">The sequence shown here is derived from an EMBL/GenBank/DDBJ whole genome shotgun (WGS) entry which is preliminary data.</text>
</comment>
<feature type="transmembrane region" description="Helical" evidence="10">
    <location>
        <begin position="198"/>
        <end position="216"/>
    </location>
</feature>
<dbReference type="EMBL" id="JAUSUZ010000001">
    <property type="protein sequence ID" value="MDQ0365757.1"/>
    <property type="molecule type" value="Genomic_DNA"/>
</dbReference>
<dbReference type="Pfam" id="PF02653">
    <property type="entry name" value="BPD_transp_2"/>
    <property type="match status" value="1"/>
</dbReference>
<keyword evidence="12" id="KW-1185">Reference proteome</keyword>
<feature type="transmembrane region" description="Helical" evidence="10">
    <location>
        <begin position="61"/>
        <end position="84"/>
    </location>
</feature>
<evidence type="ECO:0000256" key="6">
    <source>
        <dbReference type="ARBA" id="ARBA00022970"/>
    </source>
</evidence>
<reference evidence="11 12" key="1">
    <citation type="submission" date="2023-07" db="EMBL/GenBank/DDBJ databases">
        <title>Sequencing the genomes of 1000 actinobacteria strains.</title>
        <authorList>
            <person name="Klenk H.-P."/>
        </authorList>
    </citation>
    <scope>NUCLEOTIDE SEQUENCE [LARGE SCALE GENOMIC DNA]</scope>
    <source>
        <strain evidence="11 12">DSM 44709</strain>
    </source>
</reference>
<dbReference type="GO" id="GO:0042941">
    <property type="term" value="P:D-alanine transmembrane transport"/>
    <property type="evidence" value="ECO:0007669"/>
    <property type="project" value="TreeGrafter"/>
</dbReference>
<feature type="transmembrane region" description="Helical" evidence="10">
    <location>
        <begin position="149"/>
        <end position="168"/>
    </location>
</feature>
<gene>
    <name evidence="11" type="ORF">J2S42_002426</name>
</gene>
<keyword evidence="4" id="KW-0997">Cell inner membrane</keyword>
<keyword evidence="3" id="KW-1003">Cell membrane</keyword>
<feature type="transmembrane region" description="Helical" evidence="10">
    <location>
        <begin position="278"/>
        <end position="306"/>
    </location>
</feature>
<evidence type="ECO:0000256" key="9">
    <source>
        <dbReference type="ARBA" id="ARBA00037998"/>
    </source>
</evidence>
<keyword evidence="6" id="KW-0029">Amino-acid transport</keyword>
<evidence type="ECO:0000256" key="2">
    <source>
        <dbReference type="ARBA" id="ARBA00022448"/>
    </source>
</evidence>
<dbReference type="AlphaFoldDB" id="A0AAE3VY49"/>
<evidence type="ECO:0000256" key="8">
    <source>
        <dbReference type="ARBA" id="ARBA00023136"/>
    </source>
</evidence>
<dbReference type="PANTHER" id="PTHR11795:SF371">
    <property type="entry name" value="HIGH-AFFINITY BRANCHED-CHAIN AMINO ACID TRANSPORT SYSTEM PERMEASE PROTEIN LIVH"/>
    <property type="match status" value="1"/>
</dbReference>
<dbReference type="Proteomes" id="UP001240236">
    <property type="component" value="Unassembled WGS sequence"/>
</dbReference>
<sequence length="346" mass="36822">MVLDESSLPEGVGLQGTLGPNRTLEVYEGQMRNVLYPLGPVGANAPPAEAAPTIWDRLPNLVYTGVHIGLILALGALGVSLIFGTMGLTNFAHGELITFGALMGFLFNVTIGLPLWLSLILAVVVGGAFGWLQDKFFWGWLRRRRTGLIGMMIVSIGLAMVLRYVFLFQFRGGTQQYREYAAQPGIEIGPLLIAPKNLIMDAVAILVLVAVSFALLRTRLGKATRAVSTNPALAAASGIDVDKIIRLIWTIGGALAALAGVMLGMFQGLNFQMGFQILLLVFAAVTLGGLGTAFGALLGSMVVGIVTQVSTLWVPTELKNVGALAALIIILLFRPQGILGRRERIG</sequence>
<evidence type="ECO:0000256" key="7">
    <source>
        <dbReference type="ARBA" id="ARBA00022989"/>
    </source>
</evidence>
<dbReference type="GO" id="GO:0005304">
    <property type="term" value="F:L-valine transmembrane transporter activity"/>
    <property type="evidence" value="ECO:0007669"/>
    <property type="project" value="TreeGrafter"/>
</dbReference>
<feature type="transmembrane region" description="Helical" evidence="10">
    <location>
        <begin position="247"/>
        <end position="266"/>
    </location>
</feature>
<feature type="transmembrane region" description="Helical" evidence="10">
    <location>
        <begin position="318"/>
        <end position="334"/>
    </location>
</feature>
<keyword evidence="8 10" id="KW-0472">Membrane</keyword>
<comment type="similarity">
    <text evidence="9">Belongs to the binding-protein-dependent transport system permease family. LivHM subfamily.</text>
</comment>
<accession>A0AAE3VY49</accession>
<dbReference type="GO" id="GO:0015192">
    <property type="term" value="F:L-phenylalanine transmembrane transporter activity"/>
    <property type="evidence" value="ECO:0007669"/>
    <property type="project" value="TreeGrafter"/>
</dbReference>
<dbReference type="GO" id="GO:0015808">
    <property type="term" value="P:L-alanine transport"/>
    <property type="evidence" value="ECO:0007669"/>
    <property type="project" value="TreeGrafter"/>
</dbReference>
<proteinExistence type="inferred from homology"/>
<dbReference type="GO" id="GO:0015188">
    <property type="term" value="F:L-isoleucine transmembrane transporter activity"/>
    <property type="evidence" value="ECO:0007669"/>
    <property type="project" value="TreeGrafter"/>
</dbReference>